<keyword evidence="3" id="KW-1185">Reference proteome</keyword>
<reference evidence="2 3" key="1">
    <citation type="submission" date="2023-12" db="EMBL/GenBank/DDBJ databases">
        <title>Blastococcus brunescens sp. nov., an actonobacterium isolated from sandstone collected in sahara desert.</title>
        <authorList>
            <person name="Gtari M."/>
            <person name="Ghodhbane F."/>
        </authorList>
    </citation>
    <scope>NUCLEOTIDE SEQUENCE [LARGE SCALE GENOMIC DNA]</scope>
    <source>
        <strain evidence="2 3">BMG 8361</strain>
    </source>
</reference>
<dbReference type="Gene3D" id="3.40.50.80">
    <property type="entry name" value="Nucleotide-binding domain of ferredoxin-NADP reductase (FNR) module"/>
    <property type="match status" value="1"/>
</dbReference>
<accession>A0ABZ1B999</accession>
<evidence type="ECO:0008006" key="4">
    <source>
        <dbReference type="Google" id="ProtNLM"/>
    </source>
</evidence>
<evidence type="ECO:0000313" key="3">
    <source>
        <dbReference type="Proteomes" id="UP001324287"/>
    </source>
</evidence>
<sequence>MLDLRGFLGEPRPGVRIYCCGPAPLLAAIEAVCADWPPHALRTERFVAEERAAPVRDAPSRWSSPAPAARSPSPPT</sequence>
<name>A0ABZ1B999_9ACTN</name>
<feature type="compositionally biased region" description="Low complexity" evidence="1">
    <location>
        <begin position="60"/>
        <end position="76"/>
    </location>
</feature>
<gene>
    <name evidence="2" type="ORF">U6N30_15680</name>
</gene>
<evidence type="ECO:0000256" key="1">
    <source>
        <dbReference type="SAM" id="MobiDB-lite"/>
    </source>
</evidence>
<evidence type="ECO:0000313" key="2">
    <source>
        <dbReference type="EMBL" id="WRL66696.1"/>
    </source>
</evidence>
<organism evidence="2 3">
    <name type="scientific">Blastococcus brunescens</name>
    <dbReference type="NCBI Taxonomy" id="1564165"/>
    <lineage>
        <taxon>Bacteria</taxon>
        <taxon>Bacillati</taxon>
        <taxon>Actinomycetota</taxon>
        <taxon>Actinomycetes</taxon>
        <taxon>Geodermatophilales</taxon>
        <taxon>Geodermatophilaceae</taxon>
        <taxon>Blastococcus</taxon>
    </lineage>
</organism>
<proteinExistence type="predicted"/>
<dbReference type="SUPFAM" id="SSF52343">
    <property type="entry name" value="Ferredoxin reductase-like, C-terminal NADP-linked domain"/>
    <property type="match status" value="1"/>
</dbReference>
<dbReference type="InterPro" id="IPR039261">
    <property type="entry name" value="FNR_nucleotide-bd"/>
</dbReference>
<protein>
    <recommendedName>
        <fullName evidence="4">Oxidoreductase FAD/NAD(P)-binding domain-containing protein</fullName>
    </recommendedName>
</protein>
<dbReference type="Proteomes" id="UP001324287">
    <property type="component" value="Chromosome"/>
</dbReference>
<dbReference type="EMBL" id="CP141261">
    <property type="protein sequence ID" value="WRL66696.1"/>
    <property type="molecule type" value="Genomic_DNA"/>
</dbReference>
<dbReference type="RefSeq" id="WP_324278008.1">
    <property type="nucleotide sequence ID" value="NZ_CP141261.1"/>
</dbReference>
<feature type="region of interest" description="Disordered" evidence="1">
    <location>
        <begin position="52"/>
        <end position="76"/>
    </location>
</feature>